<feature type="transmembrane region" description="Helical" evidence="6">
    <location>
        <begin position="114"/>
        <end position="135"/>
    </location>
</feature>
<dbReference type="PATRIC" id="fig|1469144.10.peg.3771"/>
<dbReference type="Proteomes" id="UP000070188">
    <property type="component" value="Unassembled WGS sequence"/>
</dbReference>
<feature type="transmembrane region" description="Helical" evidence="6">
    <location>
        <begin position="91"/>
        <end position="108"/>
    </location>
</feature>
<evidence type="ECO:0000256" key="1">
    <source>
        <dbReference type="ARBA" id="ARBA00004651"/>
    </source>
</evidence>
<evidence type="ECO:0000256" key="6">
    <source>
        <dbReference type="SAM" id="Phobius"/>
    </source>
</evidence>
<feature type="transmembrane region" description="Helical" evidence="6">
    <location>
        <begin position="258"/>
        <end position="275"/>
    </location>
</feature>
<dbReference type="OrthoDB" id="45037at2"/>
<keyword evidence="5 6" id="KW-0472">Membrane</keyword>
<evidence type="ECO:0000313" key="12">
    <source>
        <dbReference type="Proteomes" id="UP000070659"/>
    </source>
</evidence>
<proteinExistence type="predicted"/>
<keyword evidence="4 6" id="KW-1133">Transmembrane helix</keyword>
<protein>
    <submittedName>
        <fullName evidence="7">ABC-type transporter</fullName>
    </submittedName>
    <submittedName>
        <fullName evidence="8">Sugar ABC transporter permease</fullName>
    </submittedName>
</protein>
<evidence type="ECO:0000256" key="3">
    <source>
        <dbReference type="ARBA" id="ARBA00022692"/>
    </source>
</evidence>
<feature type="transmembrane region" description="Helical" evidence="6">
    <location>
        <begin position="281"/>
        <end position="300"/>
    </location>
</feature>
<feature type="transmembrane region" description="Helical" evidence="6">
    <location>
        <begin position="332"/>
        <end position="352"/>
    </location>
</feature>
<comment type="caution">
    <text evidence="7">The sequence shown here is derived from an EMBL/GenBank/DDBJ whole genome shotgun (WGS) entry which is preliminary data.</text>
</comment>
<sequence length="377" mass="38950">MKSALSLRRVGLALLAPAVAVVISFTLSAIVLAAIGKSHALVAFFDLGDTPRQQVNSVVTALNRAIPLFLAGIAVSVGFRMGLFNIGVEGQYRMATVLAAALGAVTPLPGPLNILLIIVVAMLTGAAWAAVPAVLKVTRGVSEVISTIMLNFVAVGLAAYLLQGPFKDPDLPPGGNVYTRTLPEDSWLPDLNGLLVAFGLPEPRIRLYGFLVIAVIVGAAVAFLLSRTRFGFDLRATGLSPTAALTAGVDARAMTVRVMLLSGALAGLIGLPELLGKTHAYGTSFTAGLGFTGIAVALLGRNTVTGIALGALLFGFLDRASIPLQFQGVPPSVVTIMQGLIVLSVVIANEVVRRLALARAERVTAEGKTTVTAEVAA</sequence>
<dbReference type="EMBL" id="LAXD01000001">
    <property type="protein sequence ID" value="KWX02470.1"/>
    <property type="molecule type" value="Genomic_DNA"/>
</dbReference>
<comment type="subcellular location">
    <subcellularLocation>
        <location evidence="1">Cell membrane</location>
        <topology evidence="1">Multi-pass membrane protein</topology>
    </subcellularLocation>
</comment>
<feature type="transmembrane region" description="Helical" evidence="6">
    <location>
        <begin position="144"/>
        <end position="162"/>
    </location>
</feature>
<feature type="transmembrane region" description="Helical" evidence="6">
    <location>
        <begin position="205"/>
        <end position="225"/>
    </location>
</feature>
<dbReference type="EMBL" id="JYIK01000922">
    <property type="protein sequence ID" value="KWX08906.1"/>
    <property type="molecule type" value="Genomic_DNA"/>
</dbReference>
<dbReference type="EMBL" id="JYIJ01000017">
    <property type="protein sequence ID" value="KWX03587.1"/>
    <property type="molecule type" value="Genomic_DNA"/>
</dbReference>
<accession>A0A132MXP5</accession>
<reference evidence="8 12" key="2">
    <citation type="submission" date="2015-02" db="EMBL/GenBank/DDBJ databases">
        <title>Physiological reanalysis, assessment of diazotrophy, and genome sequences of multiple isolates of Streptomyces thermoautotrophicus.</title>
        <authorList>
            <person name="MacKellar D.C."/>
            <person name="Lieber L."/>
            <person name="Norman J."/>
            <person name="Bolger A."/>
            <person name="Tobin C."/>
            <person name="Murray J.W."/>
            <person name="Prell J."/>
        </authorList>
    </citation>
    <scope>NUCLEOTIDE SEQUENCE [LARGE SCALE GENOMIC DNA]</scope>
    <source>
        <strain evidence="8 12">UBT1</strain>
    </source>
</reference>
<dbReference type="PANTHER" id="PTHR47089">
    <property type="entry name" value="ABC TRANSPORTER, PERMEASE PROTEIN"/>
    <property type="match status" value="1"/>
</dbReference>
<dbReference type="STRING" id="1469144.LI90_3513"/>
<dbReference type="GO" id="GO:0005886">
    <property type="term" value="C:plasma membrane"/>
    <property type="evidence" value="ECO:0007669"/>
    <property type="project" value="UniProtKB-SubCell"/>
</dbReference>
<evidence type="ECO:0000313" key="9">
    <source>
        <dbReference type="EMBL" id="KWX08906.1"/>
    </source>
</evidence>
<reference evidence="11" key="1">
    <citation type="submission" date="2015-02" db="EMBL/GenBank/DDBJ databases">
        <title>Physiological reanalysis, assessment of diazotrophy, and genome sequences of multiple isolates of Streptomyces thermoautotrophicus.</title>
        <authorList>
            <person name="MacKellar D.C."/>
            <person name="Lieber L."/>
            <person name="Norman J."/>
            <person name="Bolger A."/>
            <person name="Tobin C."/>
            <person name="Murray J.W."/>
            <person name="Friesen M."/>
            <person name="Prell J."/>
        </authorList>
    </citation>
    <scope>NUCLEOTIDE SEQUENCE [LARGE SCALE GENOMIC DNA]</scope>
    <source>
        <strain evidence="11">UBT1</strain>
    </source>
</reference>
<evidence type="ECO:0000256" key="2">
    <source>
        <dbReference type="ARBA" id="ARBA00022475"/>
    </source>
</evidence>
<feature type="transmembrane region" description="Helical" evidence="6">
    <location>
        <begin position="307"/>
        <end position="326"/>
    </location>
</feature>
<evidence type="ECO:0000256" key="4">
    <source>
        <dbReference type="ARBA" id="ARBA00022989"/>
    </source>
</evidence>
<gene>
    <name evidence="7" type="ORF">LI90_3513</name>
    <name evidence="8" type="ORF">TH66_12105</name>
    <name evidence="9" type="ORF">TR74_12780</name>
</gene>
<dbReference type="AlphaFoldDB" id="A0A132MXP5"/>
<evidence type="ECO:0000313" key="8">
    <source>
        <dbReference type="EMBL" id="KWX03587.1"/>
    </source>
</evidence>
<keyword evidence="3 6" id="KW-0812">Transmembrane</keyword>
<dbReference type="InterPro" id="IPR001851">
    <property type="entry name" value="ABC_transp_permease"/>
</dbReference>
<reference evidence="7" key="4">
    <citation type="submission" date="2015-04" db="EMBL/GenBank/DDBJ databases">
        <title>Physiological reanalysis, assessment of diazotrophy, and genome sequences of multiple isolates of Streptomyces thermoautotrophicus.</title>
        <authorList>
            <person name="MacKellar D.C."/>
            <person name="Lieber L."/>
            <person name="Norman J."/>
            <person name="Bolger A."/>
            <person name="Tobin C."/>
            <person name="Murray J.W."/>
            <person name="Woodward J."/>
            <person name="Friesen M."/>
            <person name="Prell J."/>
        </authorList>
    </citation>
    <scope>NUCLEOTIDE SEQUENCE [LARGE SCALE GENOMIC DNA]</scope>
    <source>
        <strain evidence="7">H1</strain>
    </source>
</reference>
<dbReference type="PANTHER" id="PTHR47089:SF1">
    <property type="entry name" value="GUANOSINE ABC TRANSPORTER PERMEASE PROTEIN NUPP"/>
    <property type="match status" value="1"/>
</dbReference>
<organism evidence="7 10">
    <name type="scientific">Carbonactinospora thermoautotrophica</name>
    <dbReference type="NCBI Taxonomy" id="1469144"/>
    <lineage>
        <taxon>Bacteria</taxon>
        <taxon>Bacillati</taxon>
        <taxon>Actinomycetota</taxon>
        <taxon>Actinomycetes</taxon>
        <taxon>Kitasatosporales</taxon>
        <taxon>Carbonactinosporaceae</taxon>
        <taxon>Carbonactinospora</taxon>
    </lineage>
</organism>
<dbReference type="CDD" id="cd06580">
    <property type="entry name" value="TM_PBP1_transp_TpRbsC_like"/>
    <property type="match status" value="1"/>
</dbReference>
<dbReference type="RefSeq" id="WP_066889491.1">
    <property type="nucleotide sequence ID" value="NZ_JYIJ01000017.1"/>
</dbReference>
<evidence type="ECO:0000313" key="11">
    <source>
        <dbReference type="Proteomes" id="UP000070598"/>
    </source>
</evidence>
<dbReference type="Proteomes" id="UP000070659">
    <property type="component" value="Unassembled WGS sequence"/>
</dbReference>
<evidence type="ECO:0000313" key="7">
    <source>
        <dbReference type="EMBL" id="KWX02470.1"/>
    </source>
</evidence>
<name>A0A132MXP5_9ACTN</name>
<feature type="transmembrane region" description="Helical" evidence="6">
    <location>
        <begin position="57"/>
        <end position="79"/>
    </location>
</feature>
<evidence type="ECO:0000313" key="10">
    <source>
        <dbReference type="Proteomes" id="UP000070188"/>
    </source>
</evidence>
<keyword evidence="2" id="KW-1003">Cell membrane</keyword>
<reference evidence="10" key="3">
    <citation type="submission" date="2015-04" db="EMBL/GenBank/DDBJ databases">
        <title>Physiological reanalysis, assessment of diazotrophy, and genome sequences of multiple isolates of Streptomyces thermoautotrophicus.</title>
        <authorList>
            <person name="MacKellar D.C."/>
            <person name="Lieber L."/>
            <person name="Norman J."/>
            <person name="Bolger A."/>
            <person name="Tobin C."/>
            <person name="Murray J.W."/>
            <person name="Chang R."/>
            <person name="Ford T."/>
            <person name="Nguyen P.Q."/>
            <person name="Woodward J."/>
            <person name="Permingeat H."/>
            <person name="Joshi N.S."/>
            <person name="Silver P.A."/>
            <person name="Usadel B."/>
            <person name="Rutherford A.W."/>
            <person name="Friesen M."/>
            <person name="Prell J."/>
        </authorList>
    </citation>
    <scope>NUCLEOTIDE SEQUENCE [LARGE SCALE GENOMIC DNA]</scope>
    <source>
        <strain evidence="10">H1</strain>
    </source>
</reference>
<evidence type="ECO:0000256" key="5">
    <source>
        <dbReference type="ARBA" id="ARBA00023136"/>
    </source>
</evidence>
<dbReference type="GO" id="GO:0022857">
    <property type="term" value="F:transmembrane transporter activity"/>
    <property type="evidence" value="ECO:0007669"/>
    <property type="project" value="InterPro"/>
</dbReference>
<dbReference type="Pfam" id="PF02653">
    <property type="entry name" value="BPD_transp_2"/>
    <property type="match status" value="1"/>
</dbReference>
<keyword evidence="10" id="KW-1185">Reference proteome</keyword>
<dbReference type="Proteomes" id="UP000070598">
    <property type="component" value="Unassembled WGS sequence"/>
</dbReference>